<organism evidence="2">
    <name type="scientific">Arundo donax</name>
    <name type="common">Giant reed</name>
    <name type="synonym">Donax arundinaceus</name>
    <dbReference type="NCBI Taxonomy" id="35708"/>
    <lineage>
        <taxon>Eukaryota</taxon>
        <taxon>Viridiplantae</taxon>
        <taxon>Streptophyta</taxon>
        <taxon>Embryophyta</taxon>
        <taxon>Tracheophyta</taxon>
        <taxon>Spermatophyta</taxon>
        <taxon>Magnoliopsida</taxon>
        <taxon>Liliopsida</taxon>
        <taxon>Poales</taxon>
        <taxon>Poaceae</taxon>
        <taxon>PACMAD clade</taxon>
        <taxon>Arundinoideae</taxon>
        <taxon>Arundineae</taxon>
        <taxon>Arundo</taxon>
    </lineage>
</organism>
<accession>A0A0A9D220</accession>
<reference evidence="2" key="2">
    <citation type="journal article" date="2015" name="Data Brief">
        <title>Shoot transcriptome of the giant reed, Arundo donax.</title>
        <authorList>
            <person name="Barrero R.A."/>
            <person name="Guerrero F.D."/>
            <person name="Moolhuijzen P."/>
            <person name="Goolsby J.A."/>
            <person name="Tidwell J."/>
            <person name="Bellgard S.E."/>
            <person name="Bellgard M.I."/>
        </authorList>
    </citation>
    <scope>NUCLEOTIDE SEQUENCE</scope>
    <source>
        <tissue evidence="2">Shoot tissue taken approximately 20 cm above the soil surface</tissue>
    </source>
</reference>
<name>A0A0A9D220_ARUDO</name>
<dbReference type="AlphaFoldDB" id="A0A0A9D220"/>
<sequence>MEPVMVPNFCYHVGLQTSHALDSLFFLLPMLLWFLSLLFWILDAEVILRMLSLNPFNLLYLIIYEWGTFFICHRKGICI</sequence>
<keyword evidence="1" id="KW-0472">Membrane</keyword>
<evidence type="ECO:0000313" key="2">
    <source>
        <dbReference type="EMBL" id="JAD82614.1"/>
    </source>
</evidence>
<dbReference type="EMBL" id="GBRH01215281">
    <property type="protein sequence ID" value="JAD82614.1"/>
    <property type="molecule type" value="Transcribed_RNA"/>
</dbReference>
<evidence type="ECO:0000256" key="1">
    <source>
        <dbReference type="SAM" id="Phobius"/>
    </source>
</evidence>
<keyword evidence="1" id="KW-0812">Transmembrane</keyword>
<keyword evidence="1" id="KW-1133">Transmembrane helix</keyword>
<feature type="transmembrane region" description="Helical" evidence="1">
    <location>
        <begin position="24"/>
        <end position="42"/>
    </location>
</feature>
<protein>
    <submittedName>
        <fullName evidence="2">Uncharacterized protein</fullName>
    </submittedName>
</protein>
<reference evidence="2" key="1">
    <citation type="submission" date="2014-09" db="EMBL/GenBank/DDBJ databases">
        <authorList>
            <person name="Magalhaes I.L.F."/>
            <person name="Oliveira U."/>
            <person name="Santos F.R."/>
            <person name="Vidigal T.H.D.A."/>
            <person name="Brescovit A.D."/>
            <person name="Santos A.J."/>
        </authorList>
    </citation>
    <scope>NUCLEOTIDE SEQUENCE</scope>
    <source>
        <tissue evidence="2">Shoot tissue taken approximately 20 cm above the soil surface</tissue>
    </source>
</reference>
<proteinExistence type="predicted"/>